<name>F6WR05_CIOIN</name>
<reference evidence="3" key="1">
    <citation type="journal article" date="2002" name="Science">
        <title>The draft genome of Ciona intestinalis: insights into chordate and vertebrate origins.</title>
        <authorList>
            <person name="Dehal P."/>
            <person name="Satou Y."/>
            <person name="Campbell R.K."/>
            <person name="Chapman J."/>
            <person name="Degnan B."/>
            <person name="De Tomaso A."/>
            <person name="Davidson B."/>
            <person name="Di Gregorio A."/>
            <person name="Gelpke M."/>
            <person name="Goodstein D.M."/>
            <person name="Harafuji N."/>
            <person name="Hastings K.E."/>
            <person name="Ho I."/>
            <person name="Hotta K."/>
            <person name="Huang W."/>
            <person name="Kawashima T."/>
            <person name="Lemaire P."/>
            <person name="Martinez D."/>
            <person name="Meinertzhagen I.A."/>
            <person name="Necula S."/>
            <person name="Nonaka M."/>
            <person name="Putnam N."/>
            <person name="Rash S."/>
            <person name="Saiga H."/>
            <person name="Satake M."/>
            <person name="Terry A."/>
            <person name="Yamada L."/>
            <person name="Wang H.G."/>
            <person name="Awazu S."/>
            <person name="Azumi K."/>
            <person name="Boore J."/>
            <person name="Branno M."/>
            <person name="Chin-Bow S."/>
            <person name="DeSantis R."/>
            <person name="Doyle S."/>
            <person name="Francino P."/>
            <person name="Keys D.N."/>
            <person name="Haga S."/>
            <person name="Hayashi H."/>
            <person name="Hino K."/>
            <person name="Imai K.S."/>
            <person name="Inaba K."/>
            <person name="Kano S."/>
            <person name="Kobayashi K."/>
            <person name="Kobayashi M."/>
            <person name="Lee B.I."/>
            <person name="Makabe K.W."/>
            <person name="Manohar C."/>
            <person name="Matassi G."/>
            <person name="Medina M."/>
            <person name="Mochizuki Y."/>
            <person name="Mount S."/>
            <person name="Morishita T."/>
            <person name="Miura S."/>
            <person name="Nakayama A."/>
            <person name="Nishizaka S."/>
            <person name="Nomoto H."/>
            <person name="Ohta F."/>
            <person name="Oishi K."/>
            <person name="Rigoutsos I."/>
            <person name="Sano M."/>
            <person name="Sasaki A."/>
            <person name="Sasakura Y."/>
            <person name="Shoguchi E."/>
            <person name="Shin-i T."/>
            <person name="Spagnuolo A."/>
            <person name="Stainier D."/>
            <person name="Suzuki M.M."/>
            <person name="Tassy O."/>
            <person name="Takatori N."/>
            <person name="Tokuoka M."/>
            <person name="Yagi K."/>
            <person name="Yoshizaki F."/>
            <person name="Wada S."/>
            <person name="Zhang C."/>
            <person name="Hyatt P.D."/>
            <person name="Larimer F."/>
            <person name="Detter C."/>
            <person name="Doggett N."/>
            <person name="Glavina T."/>
            <person name="Hawkins T."/>
            <person name="Richardson P."/>
            <person name="Lucas S."/>
            <person name="Kohara Y."/>
            <person name="Levine M."/>
            <person name="Satoh N."/>
            <person name="Rokhsar D.S."/>
        </authorList>
    </citation>
    <scope>NUCLEOTIDE SEQUENCE [LARGE SCALE GENOMIC DNA]</scope>
</reference>
<dbReference type="InParanoid" id="F6WR05"/>
<evidence type="ECO:0000313" key="3">
    <source>
        <dbReference type="Proteomes" id="UP000008144"/>
    </source>
</evidence>
<organism evidence="2 3">
    <name type="scientific">Ciona intestinalis</name>
    <name type="common">Transparent sea squirt</name>
    <name type="synonym">Ascidia intestinalis</name>
    <dbReference type="NCBI Taxonomy" id="7719"/>
    <lineage>
        <taxon>Eukaryota</taxon>
        <taxon>Metazoa</taxon>
        <taxon>Chordata</taxon>
        <taxon>Tunicata</taxon>
        <taxon>Ascidiacea</taxon>
        <taxon>Phlebobranchia</taxon>
        <taxon>Cionidae</taxon>
        <taxon>Ciona</taxon>
    </lineage>
</organism>
<reference evidence="2" key="2">
    <citation type="submission" date="2025-08" db="UniProtKB">
        <authorList>
            <consortium name="Ensembl"/>
        </authorList>
    </citation>
    <scope>IDENTIFICATION</scope>
</reference>
<proteinExistence type="predicted"/>
<protein>
    <submittedName>
        <fullName evidence="2">Uncharacterized protein</fullName>
    </submittedName>
</protein>
<sequence>MQSNDGIMNKLEKLFLSIADPDAEEQEQTLKLQQKVDEMVKAVDTEHARYRKYKQLYIEEKQRSATKLAAATCKQDELQLRYEDEMERCKMLDDENMMLKTQLNEFIESSTDAAVRNVMTGTPQKERSREILDDESQFQDAQEFPMLSTKSDYSASSDSNDDGLSYAGAAKAGFTNLCSKDIPTYSSEGKSDSDETSQPTTTRPVPISAPRKSKVISRQPIRSPPVLSDVVTSSSQSDSTTPSHTEAR</sequence>
<reference evidence="2" key="3">
    <citation type="submission" date="2025-09" db="UniProtKB">
        <authorList>
            <consortium name="Ensembl"/>
        </authorList>
    </citation>
    <scope>IDENTIFICATION</scope>
</reference>
<feature type="region of interest" description="Disordered" evidence="1">
    <location>
        <begin position="120"/>
        <end position="166"/>
    </location>
</feature>
<accession>F6WR05</accession>
<feature type="compositionally biased region" description="Low complexity" evidence="1">
    <location>
        <begin position="148"/>
        <end position="158"/>
    </location>
</feature>
<feature type="compositionally biased region" description="Low complexity" evidence="1">
    <location>
        <begin position="228"/>
        <end position="248"/>
    </location>
</feature>
<dbReference type="Proteomes" id="UP000008144">
    <property type="component" value="Unassembled WGS sequence"/>
</dbReference>
<evidence type="ECO:0000256" key="1">
    <source>
        <dbReference type="SAM" id="MobiDB-lite"/>
    </source>
</evidence>
<dbReference type="HOGENOM" id="CLU_1122235_0_0_1"/>
<evidence type="ECO:0000313" key="2">
    <source>
        <dbReference type="Ensembl" id="ENSCINP00000028305.2"/>
    </source>
</evidence>
<dbReference type="Ensembl" id="ENSCINT00000028551.2">
    <property type="protein sequence ID" value="ENSCINP00000028305.2"/>
    <property type="gene ID" value="ENSCING00000001280.3"/>
</dbReference>
<feature type="region of interest" description="Disordered" evidence="1">
    <location>
        <begin position="179"/>
        <end position="248"/>
    </location>
</feature>
<keyword evidence="3" id="KW-1185">Reference proteome</keyword>
<dbReference type="AlphaFoldDB" id="F6WR05"/>